<comment type="similarity">
    <text evidence="1 2">Belongs to the small heat shock protein (HSP20) family.</text>
</comment>
<dbReference type="NCBIfam" id="NF042420">
    <property type="entry name" value="Hsp18_Clos"/>
    <property type="match status" value="1"/>
</dbReference>
<dbReference type="RefSeq" id="WP_406786794.1">
    <property type="nucleotide sequence ID" value="NZ_JBJIAA010000005.1"/>
</dbReference>
<sequence>MFGMVPYRKYNGNIQRNEDYFNKFFQSFFSDDTFEPVIFKNNNFNVDVKEDENQYTVEADLPGIKKEDITLEYQNNYLTISAKRNNATEDKTSSYVKKERSHGEFKRTFYIDNVDENSVNASFKDGVLNISIPKKDKTVNNKKRFDIH</sequence>
<evidence type="ECO:0000313" key="4">
    <source>
        <dbReference type="EMBL" id="MFL0250124.1"/>
    </source>
</evidence>
<evidence type="ECO:0000256" key="1">
    <source>
        <dbReference type="PROSITE-ProRule" id="PRU00285"/>
    </source>
</evidence>
<dbReference type="Gene3D" id="2.60.40.790">
    <property type="match status" value="1"/>
</dbReference>
<gene>
    <name evidence="4" type="primary">hsp18</name>
    <name evidence="4" type="ORF">ACJDT4_06785</name>
</gene>
<dbReference type="EMBL" id="JBJIAA010000005">
    <property type="protein sequence ID" value="MFL0250124.1"/>
    <property type="molecule type" value="Genomic_DNA"/>
</dbReference>
<keyword evidence="5" id="KW-1185">Reference proteome</keyword>
<proteinExistence type="inferred from homology"/>
<dbReference type="InterPro" id="IPR031107">
    <property type="entry name" value="Small_HSP"/>
</dbReference>
<dbReference type="CDD" id="cd06471">
    <property type="entry name" value="ACD_LpsHSP_like"/>
    <property type="match status" value="1"/>
</dbReference>
<dbReference type="PANTHER" id="PTHR11527">
    <property type="entry name" value="HEAT-SHOCK PROTEIN 20 FAMILY MEMBER"/>
    <property type="match status" value="1"/>
</dbReference>
<protein>
    <submittedName>
        <fullName evidence="4">Heat shock protein Hsp18</fullName>
    </submittedName>
</protein>
<evidence type="ECO:0000259" key="3">
    <source>
        <dbReference type="PROSITE" id="PS01031"/>
    </source>
</evidence>
<keyword evidence="4" id="KW-0346">Stress response</keyword>
<dbReference type="InterPro" id="IPR002068">
    <property type="entry name" value="A-crystallin/Hsp20_dom"/>
</dbReference>
<name>A0ABW8TGS2_9CLOT</name>
<evidence type="ECO:0000313" key="5">
    <source>
        <dbReference type="Proteomes" id="UP001623592"/>
    </source>
</evidence>
<accession>A0ABW8TGS2</accession>
<evidence type="ECO:0000256" key="2">
    <source>
        <dbReference type="RuleBase" id="RU003616"/>
    </source>
</evidence>
<dbReference type="Proteomes" id="UP001623592">
    <property type="component" value="Unassembled WGS sequence"/>
</dbReference>
<dbReference type="Pfam" id="PF00011">
    <property type="entry name" value="HSP20"/>
    <property type="match status" value="1"/>
</dbReference>
<comment type="caution">
    <text evidence="4">The sequence shown here is derived from an EMBL/GenBank/DDBJ whole genome shotgun (WGS) entry which is preliminary data.</text>
</comment>
<dbReference type="PROSITE" id="PS01031">
    <property type="entry name" value="SHSP"/>
    <property type="match status" value="1"/>
</dbReference>
<feature type="domain" description="SHSP" evidence="3">
    <location>
        <begin position="37"/>
        <end position="148"/>
    </location>
</feature>
<dbReference type="InterPro" id="IPR008978">
    <property type="entry name" value="HSP20-like_chaperone"/>
</dbReference>
<dbReference type="SUPFAM" id="SSF49764">
    <property type="entry name" value="HSP20-like chaperones"/>
    <property type="match status" value="1"/>
</dbReference>
<reference evidence="4 5" key="1">
    <citation type="submission" date="2024-11" db="EMBL/GenBank/DDBJ databases">
        <authorList>
            <person name="Heng Y.C."/>
            <person name="Lim A.C.H."/>
            <person name="Lee J.K.Y."/>
            <person name="Kittelmann S."/>
        </authorList>
    </citation>
    <scope>NUCLEOTIDE SEQUENCE [LARGE SCALE GENOMIC DNA]</scope>
    <source>
        <strain evidence="4 5">WILCCON 0114</strain>
    </source>
</reference>
<dbReference type="InterPro" id="IPR053570">
    <property type="entry name" value="sHSP/HSP20"/>
</dbReference>
<organism evidence="4 5">
    <name type="scientific">Clostridium neuense</name>
    <dbReference type="NCBI Taxonomy" id="1728934"/>
    <lineage>
        <taxon>Bacteria</taxon>
        <taxon>Bacillati</taxon>
        <taxon>Bacillota</taxon>
        <taxon>Clostridia</taxon>
        <taxon>Eubacteriales</taxon>
        <taxon>Clostridiaceae</taxon>
        <taxon>Clostridium</taxon>
    </lineage>
</organism>